<feature type="transmembrane region" description="Helical" evidence="5">
    <location>
        <begin position="116"/>
        <end position="138"/>
    </location>
</feature>
<evidence type="ECO:0000313" key="7">
    <source>
        <dbReference type="Proteomes" id="UP000001887"/>
    </source>
</evidence>
<dbReference type="PANTHER" id="PTHR23526">
    <property type="entry name" value="INTEGRAL MEMBRANE TRANSPORT PROTEIN-RELATED"/>
    <property type="match status" value="1"/>
</dbReference>
<dbReference type="InterPro" id="IPR052528">
    <property type="entry name" value="Sugar_transport-like"/>
</dbReference>
<evidence type="ECO:0008006" key="8">
    <source>
        <dbReference type="Google" id="ProtNLM"/>
    </source>
</evidence>
<feature type="transmembrane region" description="Helical" evidence="5">
    <location>
        <begin position="217"/>
        <end position="238"/>
    </location>
</feature>
<feature type="transmembrane region" description="Helical" evidence="5">
    <location>
        <begin position="184"/>
        <end position="205"/>
    </location>
</feature>
<keyword evidence="1 5" id="KW-0812">Transmembrane</keyword>
<dbReference type="EMBL" id="CP001848">
    <property type="protein sequence ID" value="ADB14814.1"/>
    <property type="molecule type" value="Genomic_DNA"/>
</dbReference>
<evidence type="ECO:0000256" key="1">
    <source>
        <dbReference type="ARBA" id="ARBA00022692"/>
    </source>
</evidence>
<evidence type="ECO:0000256" key="2">
    <source>
        <dbReference type="ARBA" id="ARBA00022989"/>
    </source>
</evidence>
<protein>
    <recommendedName>
        <fullName evidence="8">Major facilitator superfamily MFS_1</fullName>
    </recommendedName>
</protein>
<feature type="region of interest" description="Disordered" evidence="4">
    <location>
        <begin position="1"/>
        <end position="40"/>
    </location>
</feature>
<dbReference type="Pfam" id="PF07690">
    <property type="entry name" value="MFS_1"/>
    <property type="match status" value="1"/>
</dbReference>
<dbReference type="InterPro" id="IPR011701">
    <property type="entry name" value="MFS"/>
</dbReference>
<dbReference type="Gene3D" id="1.20.1250.20">
    <property type="entry name" value="MFS general substrate transporter like domains"/>
    <property type="match status" value="2"/>
</dbReference>
<feature type="transmembrane region" description="Helical" evidence="5">
    <location>
        <begin position="332"/>
        <end position="351"/>
    </location>
</feature>
<feature type="transmembrane region" description="Helical" evidence="5">
    <location>
        <begin position="303"/>
        <end position="325"/>
    </location>
</feature>
<dbReference type="InterPro" id="IPR036259">
    <property type="entry name" value="MFS_trans_sf"/>
</dbReference>
<dbReference type="GO" id="GO:0022857">
    <property type="term" value="F:transmembrane transporter activity"/>
    <property type="evidence" value="ECO:0007669"/>
    <property type="project" value="InterPro"/>
</dbReference>
<keyword evidence="3 5" id="KW-0472">Membrane</keyword>
<dbReference type="SUPFAM" id="SSF103473">
    <property type="entry name" value="MFS general substrate transporter"/>
    <property type="match status" value="1"/>
</dbReference>
<keyword evidence="2 5" id="KW-1133">Transmembrane helix</keyword>
<dbReference type="HOGENOM" id="CLU_620942_0_0_0"/>
<feature type="transmembrane region" description="Helical" evidence="5">
    <location>
        <begin position="423"/>
        <end position="444"/>
    </location>
</feature>
<dbReference type="KEGG" id="psl:Psta_0118"/>
<dbReference type="PANTHER" id="PTHR23526:SF1">
    <property type="entry name" value="MAJOR FACILITATOR SUPERFAMILY MFS_1"/>
    <property type="match status" value="1"/>
</dbReference>
<evidence type="ECO:0000256" key="3">
    <source>
        <dbReference type="ARBA" id="ARBA00023136"/>
    </source>
</evidence>
<sequence length="468" mass="51657">MEPQAGQHDSTLRNPSDSLAPPPSAAAPAKRLSGELSPAETHPAERRNFLLMVTYQILMRTGWIFKTESSIMPAVIDSLGGTGWMRGALPLLNRFGQSVPPMLLARHIKGLAQKKWAFVGTTTSMVAMFLAITSIWLIPGLKDSPYARYIYLAIYALFFAAIGVNQLAYNTLQGKLIRVRSRGRLLMIADTIGAATAIACALLLLPRWLHEDHADFAWIFGFSTGLFAAASIIAWMLVESPDSAEQREEKREPVFAAAWQVLKSDRPFRRLCIVAGLFSSSLVLFPHYQAIASEELNLGTPYLMWWVIAQNVGTAIFSVLTGPLADRFGNRLSLRLLTILICLAPQTALWLSFNPEIGKVGFFMVFLLVGMTPVAQKSFNNYTLELTTPENHPRYLSTLSLCMALPIFFSILVGYFVDWLGFTAVYHAVTVLLVIGAILSFRLIEPRHKLEAASLVTPSAIPPADDSL</sequence>
<dbReference type="OrthoDB" id="238795at2"/>
<reference evidence="6 7" key="1">
    <citation type="journal article" date="2009" name="Stand. Genomic Sci.">
        <title>Complete genome sequence of Pirellula staleyi type strain (ATCC 27377).</title>
        <authorList>
            <person name="Clum A."/>
            <person name="Tindall B.J."/>
            <person name="Sikorski J."/>
            <person name="Ivanova N."/>
            <person name="Mavrommatis K."/>
            <person name="Lucas S."/>
            <person name="Glavina del Rio T."/>
            <person name="Nolan M."/>
            <person name="Chen F."/>
            <person name="Tice H."/>
            <person name="Pitluck S."/>
            <person name="Cheng J.F."/>
            <person name="Chertkov O."/>
            <person name="Brettin T."/>
            <person name="Han C."/>
            <person name="Detter J.C."/>
            <person name="Kuske C."/>
            <person name="Bruce D."/>
            <person name="Goodwin L."/>
            <person name="Ovchinikova G."/>
            <person name="Pati A."/>
            <person name="Mikhailova N."/>
            <person name="Chen A."/>
            <person name="Palaniappan K."/>
            <person name="Land M."/>
            <person name="Hauser L."/>
            <person name="Chang Y.J."/>
            <person name="Jeffries C.D."/>
            <person name="Chain P."/>
            <person name="Rohde M."/>
            <person name="Goker M."/>
            <person name="Bristow J."/>
            <person name="Eisen J.A."/>
            <person name="Markowitz V."/>
            <person name="Hugenholtz P."/>
            <person name="Kyrpides N.C."/>
            <person name="Klenk H.P."/>
            <person name="Lapidus A."/>
        </authorList>
    </citation>
    <scope>NUCLEOTIDE SEQUENCE [LARGE SCALE GENOMIC DNA]</scope>
    <source>
        <strain evidence="7">ATCC 27377 / DSM 6068 / ICPB 4128</strain>
    </source>
</reference>
<keyword evidence="7" id="KW-1185">Reference proteome</keyword>
<dbReference type="eggNOG" id="COG2211">
    <property type="taxonomic scope" value="Bacteria"/>
</dbReference>
<feature type="transmembrane region" description="Helical" evidence="5">
    <location>
        <begin position="150"/>
        <end position="172"/>
    </location>
</feature>
<feature type="transmembrane region" description="Helical" evidence="5">
    <location>
        <begin position="395"/>
        <end position="417"/>
    </location>
</feature>
<gene>
    <name evidence="6" type="ordered locus">Psta_0118</name>
</gene>
<feature type="transmembrane region" description="Helical" evidence="5">
    <location>
        <begin position="357"/>
        <end position="375"/>
    </location>
</feature>
<evidence type="ECO:0000313" key="6">
    <source>
        <dbReference type="EMBL" id="ADB14814.1"/>
    </source>
</evidence>
<name>D2R0E6_PIRSD</name>
<proteinExistence type="predicted"/>
<dbReference type="Proteomes" id="UP000001887">
    <property type="component" value="Chromosome"/>
</dbReference>
<accession>D2R0E6</accession>
<dbReference type="STRING" id="530564.Psta_0118"/>
<feature type="transmembrane region" description="Helical" evidence="5">
    <location>
        <begin position="271"/>
        <end position="291"/>
    </location>
</feature>
<evidence type="ECO:0000256" key="4">
    <source>
        <dbReference type="SAM" id="MobiDB-lite"/>
    </source>
</evidence>
<evidence type="ECO:0000256" key="5">
    <source>
        <dbReference type="SAM" id="Phobius"/>
    </source>
</evidence>
<dbReference type="AlphaFoldDB" id="D2R0E6"/>
<organism evidence="6 7">
    <name type="scientific">Pirellula staleyi (strain ATCC 27377 / DSM 6068 / ICPB 4128)</name>
    <name type="common">Pirella staleyi</name>
    <dbReference type="NCBI Taxonomy" id="530564"/>
    <lineage>
        <taxon>Bacteria</taxon>
        <taxon>Pseudomonadati</taxon>
        <taxon>Planctomycetota</taxon>
        <taxon>Planctomycetia</taxon>
        <taxon>Pirellulales</taxon>
        <taxon>Pirellulaceae</taxon>
        <taxon>Pirellula</taxon>
    </lineage>
</organism>